<evidence type="ECO:0000313" key="1">
    <source>
        <dbReference type="EMBL" id="CAG8954615.1"/>
    </source>
</evidence>
<reference evidence="1" key="1">
    <citation type="submission" date="2021-07" db="EMBL/GenBank/DDBJ databases">
        <authorList>
            <person name="Durling M."/>
        </authorList>
    </citation>
    <scope>NUCLEOTIDE SEQUENCE</scope>
</reference>
<sequence length="147" mass="16624">MILKSSGSATIKLPVRDNKLSIMSSRPATLPEYVTSDPPPEDIVADDFIALFKDKHLRTAGTPFLFTQLLRIRFLGGEFWGRLDLFPSMILTELKEGRMVKLEVEDEDTAWYVWDPGHEYNVACAERDEGVTKWGVSEGSKEVVVYV</sequence>
<proteinExistence type="predicted"/>
<gene>
    <name evidence="1" type="ORF">HYFRA_00004534</name>
</gene>
<dbReference type="Proteomes" id="UP000696280">
    <property type="component" value="Unassembled WGS sequence"/>
</dbReference>
<evidence type="ECO:0000313" key="2">
    <source>
        <dbReference type="Proteomes" id="UP000696280"/>
    </source>
</evidence>
<comment type="caution">
    <text evidence="1">The sequence shown here is derived from an EMBL/GenBank/DDBJ whole genome shotgun (WGS) entry which is preliminary data.</text>
</comment>
<name>A0A9N9KYW3_9HELO</name>
<protein>
    <submittedName>
        <fullName evidence="1">Uncharacterized protein</fullName>
    </submittedName>
</protein>
<keyword evidence="2" id="KW-1185">Reference proteome</keyword>
<dbReference type="AlphaFoldDB" id="A0A9N9KYW3"/>
<dbReference type="EMBL" id="CAJVRL010000057">
    <property type="protein sequence ID" value="CAG8954615.1"/>
    <property type="molecule type" value="Genomic_DNA"/>
</dbReference>
<organism evidence="1 2">
    <name type="scientific">Hymenoscyphus fraxineus</name>
    <dbReference type="NCBI Taxonomy" id="746836"/>
    <lineage>
        <taxon>Eukaryota</taxon>
        <taxon>Fungi</taxon>
        <taxon>Dikarya</taxon>
        <taxon>Ascomycota</taxon>
        <taxon>Pezizomycotina</taxon>
        <taxon>Leotiomycetes</taxon>
        <taxon>Helotiales</taxon>
        <taxon>Helotiaceae</taxon>
        <taxon>Hymenoscyphus</taxon>
    </lineage>
</organism>
<accession>A0A9N9KYW3</accession>